<dbReference type="Proteomes" id="UP000640531">
    <property type="component" value="Unassembled WGS sequence"/>
</dbReference>
<evidence type="ECO:0000313" key="2">
    <source>
        <dbReference type="Proteomes" id="UP000640531"/>
    </source>
</evidence>
<gene>
    <name evidence="1" type="ORF">H6G59_26580</name>
</gene>
<organism evidence="1 2">
    <name type="scientific">Anabaena lutea FACHB-196</name>
    <dbReference type="NCBI Taxonomy" id="2692881"/>
    <lineage>
        <taxon>Bacteria</taxon>
        <taxon>Bacillati</taxon>
        <taxon>Cyanobacteriota</taxon>
        <taxon>Cyanophyceae</taxon>
        <taxon>Nostocales</taxon>
        <taxon>Nostocaceae</taxon>
        <taxon>Anabaena</taxon>
    </lineage>
</organism>
<sequence length="153" mass="17444">MDTTSVEHHAPFIITFSSLLVYAVHDGYLGGIYHLTADEIYIENNQFIIQESKNASKTKMPSIDDIKDGLFKLILFSNLDSLYLDNVQVEFRTQLKITGRIEGSLYLPNDNAAVVSNFCKNNNFSNTLRKIIDLLNQETIKNPKLKIIITHHE</sequence>
<name>A0ABR8FNP1_9NOST</name>
<keyword evidence="2" id="KW-1185">Reference proteome</keyword>
<proteinExistence type="predicted"/>
<evidence type="ECO:0000313" key="1">
    <source>
        <dbReference type="EMBL" id="MBD2571380.1"/>
    </source>
</evidence>
<reference evidence="1 2" key="1">
    <citation type="journal article" date="2020" name="ISME J.">
        <title>Comparative genomics reveals insights into cyanobacterial evolution and habitat adaptation.</title>
        <authorList>
            <person name="Chen M.Y."/>
            <person name="Teng W.K."/>
            <person name="Zhao L."/>
            <person name="Hu C.X."/>
            <person name="Zhou Y.K."/>
            <person name="Han B.P."/>
            <person name="Song L.R."/>
            <person name="Shu W.S."/>
        </authorList>
    </citation>
    <scope>NUCLEOTIDE SEQUENCE [LARGE SCALE GENOMIC DNA]</scope>
    <source>
        <strain evidence="1 2">FACHB-196</strain>
    </source>
</reference>
<comment type="caution">
    <text evidence="1">The sequence shown here is derived from an EMBL/GenBank/DDBJ whole genome shotgun (WGS) entry which is preliminary data.</text>
</comment>
<accession>A0ABR8FNP1</accession>
<protein>
    <submittedName>
        <fullName evidence="1">Uncharacterized protein</fullName>
    </submittedName>
</protein>
<dbReference type="EMBL" id="JACJST010000053">
    <property type="protein sequence ID" value="MBD2571380.1"/>
    <property type="molecule type" value="Genomic_DNA"/>
</dbReference>